<reference evidence="2 3" key="1">
    <citation type="journal article" date="2018" name="Microb. Genom.">
        <title>Expanding an expanded genome: long-read sequencing of Trypanosoma cruzi.</title>
        <authorList>
            <person name="Berna L."/>
            <person name="Rodriguez M."/>
            <person name="Chiribao M.L."/>
            <person name="Parodi-Talice A."/>
            <person name="Pita S."/>
            <person name="Rijo G."/>
            <person name="Alvarez-Valin F."/>
            <person name="Robello C."/>
        </authorList>
    </citation>
    <scope>NUCLEOTIDE SEQUENCE [LARGE SCALE GENOMIC DNA]</scope>
    <source>
        <strain evidence="2 3">TCC</strain>
    </source>
</reference>
<dbReference type="OrthoDB" id="244457at2759"/>
<gene>
    <name evidence="2" type="ORF">C3747_121g45</name>
</gene>
<dbReference type="VEuPathDB" id="TriTrypDB:TCDM_06676"/>
<evidence type="ECO:0000256" key="1">
    <source>
        <dbReference type="SAM" id="MobiDB-lite"/>
    </source>
</evidence>
<dbReference type="OMA" id="TELMFRI"/>
<dbReference type="VEuPathDB" id="TriTrypDB:Tc_MARK_2830"/>
<proteinExistence type="predicted"/>
<evidence type="ECO:0000313" key="3">
    <source>
        <dbReference type="Proteomes" id="UP000246078"/>
    </source>
</evidence>
<organism evidence="2 3">
    <name type="scientific">Trypanosoma cruzi</name>
    <dbReference type="NCBI Taxonomy" id="5693"/>
    <lineage>
        <taxon>Eukaryota</taxon>
        <taxon>Discoba</taxon>
        <taxon>Euglenozoa</taxon>
        <taxon>Kinetoplastea</taxon>
        <taxon>Metakinetoplastina</taxon>
        <taxon>Trypanosomatida</taxon>
        <taxon>Trypanosomatidae</taxon>
        <taxon>Trypanosoma</taxon>
        <taxon>Schizotrypanum</taxon>
    </lineage>
</organism>
<feature type="region of interest" description="Disordered" evidence="1">
    <location>
        <begin position="394"/>
        <end position="413"/>
    </location>
</feature>
<dbReference type="VEuPathDB" id="TriTrypDB:BCY84_18268"/>
<dbReference type="VEuPathDB" id="TriTrypDB:TcCLB.511707.30"/>
<dbReference type="VEuPathDB" id="TriTrypDB:C4B63_17g178"/>
<sequence>MELDLDAVSQVLERFLGTSSSQRGSLPASKVKASKRTPSQPHGGPHGDSFHRDDEKRELKAGTETNQENIIEKDCGTQEMLFLPQEKKQRQKQQEQHRKHHKPSTNFIISSNQVLCRVVEASGLGASAVLLSTATTGKSRENRVWTSNLNQNPHPFVVLNSLSKNYLRKEILSHVTPTTNSTATRIERVRDIALSIVFDVVVDAAGEAESPIERLVVSCSNHPRTGYVSVLRVKKIEGFFIRAVIPGSLMGPFMKLTLFPRDAIRVKVLRVRAIELAFADSWTERRIIEEPLSFLSEEENEEEARPMDPISFPQEVHEREKVGEDYPGSVPTPQSVKDLVEMVESSLASSTVPISPVETILGDGESVLDAYDLQKQFERTKSVKLAPVLQATKEKAGASEMQPQNGARGASNMAPIKSSDFKAMESRVGSVKGGNGILPVASNTFLAHDLGLTRRNKNSEERQTAPHFVSIGEGDCTASKAHCTETEIGRKHMSKALIAWSIKRRLLQDKKIMSSLQAERDTPYDVASFDFVGQQEIRGTHKIKFDSQSHGVCGSQESVQAHCTWDAVIHRSRQDALWELMTNSKTFIVTIARTSDEVFASLSQSCALQMLFILFCEAQGPASSSVDCFNLMITIAHAERRRGRETELMFRMKDGFACLLHPHRDSDMKRQWLMVSVQNHPDSVNDWLLESLHLYEKNGGLQKFQELRSENSITPFNATEGRIHLCETAVLHSVVDFACLFEFLLPTLRAWLTVCDLRYYGDIHPLLHPFIDECGVIHPTNWFQCVVHGTVRSVLLSLPNAECGATNCDDTRGMLSTARRRLACITLRRHVFFSAVWQPNLHAVKVVLSNEHVLHHIELLDGVLLDRRGLAVTEFLSPDSLRKIELLDEDSTQNRCRLSRGTCATAGGSVAAAAGFSGNTDTTSSLAFQVLSTALQRSWVVVGMALSLRISFDEDAFMDTVLRWAYASPRTIVLFYMDYPPGQEPSIHLSTGFLEAFAPVTGLKNAIEAVSANP</sequence>
<dbReference type="VEuPathDB" id="TriTrypDB:TcCLB.506425.30"/>
<dbReference type="VEuPathDB" id="TriTrypDB:TcYC6_0051830"/>
<dbReference type="VEuPathDB" id="TriTrypDB:TcG_06808"/>
<dbReference type="VEuPathDB" id="TriTrypDB:TcCL_ESM10868"/>
<feature type="region of interest" description="Disordered" evidence="1">
    <location>
        <begin position="15"/>
        <end position="55"/>
    </location>
</feature>
<name>A0A2V2WBK1_TRYCR</name>
<dbReference type="VEuPathDB" id="TriTrypDB:C3747_121g45"/>
<accession>A0A2V2WBK1</accession>
<dbReference type="AlphaFoldDB" id="A0A2V2WBK1"/>
<dbReference type="EMBL" id="PRFC01000121">
    <property type="protein sequence ID" value="PWV06010.1"/>
    <property type="molecule type" value="Genomic_DNA"/>
</dbReference>
<dbReference type="VEuPathDB" id="TriTrypDB:ECC02_007058"/>
<dbReference type="VEuPathDB" id="TriTrypDB:TCSYLVIO_004086"/>
<evidence type="ECO:0000313" key="2">
    <source>
        <dbReference type="EMBL" id="PWV06010.1"/>
    </source>
</evidence>
<comment type="caution">
    <text evidence="2">The sequence shown here is derived from an EMBL/GenBank/DDBJ whole genome shotgun (WGS) entry which is preliminary data.</text>
</comment>
<protein>
    <submittedName>
        <fullName evidence="2">Uncharacterized protein</fullName>
    </submittedName>
</protein>
<dbReference type="Proteomes" id="UP000246078">
    <property type="component" value="Unassembled WGS sequence"/>
</dbReference>
<dbReference type="VEuPathDB" id="TriTrypDB:TcBrA4_0102950"/>